<gene>
    <name evidence="4" type="ORF">FOH10_09170</name>
</gene>
<protein>
    <recommendedName>
        <fullName evidence="2">Single-stranded DNA-binding protein</fullName>
    </recommendedName>
</protein>
<dbReference type="AlphaFoldDB" id="A0A516NIZ7"/>
<accession>A0A516NIZ7</accession>
<dbReference type="InterPro" id="IPR000424">
    <property type="entry name" value="Primosome_PriB/ssb"/>
</dbReference>
<dbReference type="Pfam" id="PF00436">
    <property type="entry name" value="SSB"/>
    <property type="match status" value="1"/>
</dbReference>
<sequence length="136" mass="14693">MPSTVSVTITGHLADEPSSRATPTGKLVTNFVVIANDRRFDRDQNQWVDANKTVVRVACWGDLAETTAASLDKGCRVTVTGHRLIADPYIGQDSKPHAALQLTADTVAVDLKGQATKIERLRRSPASPIDANEPPF</sequence>
<dbReference type="InterPro" id="IPR011344">
    <property type="entry name" value="ssDNA-bd"/>
</dbReference>
<dbReference type="PIRSF" id="PIRSF002070">
    <property type="entry name" value="SSB"/>
    <property type="match status" value="1"/>
</dbReference>
<evidence type="ECO:0000256" key="2">
    <source>
        <dbReference type="PIRNR" id="PIRNR002070"/>
    </source>
</evidence>
<evidence type="ECO:0000313" key="5">
    <source>
        <dbReference type="Proteomes" id="UP000317039"/>
    </source>
</evidence>
<dbReference type="KEGG" id="nod:FOH10_09170"/>
<dbReference type="GO" id="GO:0006260">
    <property type="term" value="P:DNA replication"/>
    <property type="evidence" value="ECO:0007669"/>
    <property type="project" value="InterPro"/>
</dbReference>
<evidence type="ECO:0000256" key="3">
    <source>
        <dbReference type="SAM" id="MobiDB-lite"/>
    </source>
</evidence>
<evidence type="ECO:0000313" key="4">
    <source>
        <dbReference type="EMBL" id="QDP78884.1"/>
    </source>
</evidence>
<feature type="region of interest" description="Disordered" evidence="3">
    <location>
        <begin position="1"/>
        <end position="21"/>
    </location>
</feature>
<name>A0A516NIZ7_9NOCA</name>
<reference evidence="4 5" key="1">
    <citation type="submission" date="2019-07" db="EMBL/GenBank/DDBJ databases">
        <title>Complete Genome Sequence and Methylome Analysis of Nocardia otitidis-caviarum NEB252.</title>
        <authorList>
            <person name="Fomenkov A."/>
            <person name="Anton B.P."/>
            <person name="Vincze T."/>
            <person name="Roberts R.J."/>
        </authorList>
    </citation>
    <scope>NUCLEOTIDE SEQUENCE [LARGE SCALE GENOMIC DNA]</scope>
    <source>
        <strain evidence="4 5">NEB252</strain>
    </source>
</reference>
<keyword evidence="1 2" id="KW-0238">DNA-binding</keyword>
<dbReference type="GO" id="GO:0003697">
    <property type="term" value="F:single-stranded DNA binding"/>
    <property type="evidence" value="ECO:0007669"/>
    <property type="project" value="InterPro"/>
</dbReference>
<dbReference type="PROSITE" id="PS50935">
    <property type="entry name" value="SSB"/>
    <property type="match status" value="1"/>
</dbReference>
<dbReference type="InterPro" id="IPR012340">
    <property type="entry name" value="NA-bd_OB-fold"/>
</dbReference>
<dbReference type="RefSeq" id="WP_143980390.1">
    <property type="nucleotide sequence ID" value="NZ_CP041695.1"/>
</dbReference>
<organism evidence="4 5">
    <name type="scientific">Nocardia otitidiscaviarum</name>
    <dbReference type="NCBI Taxonomy" id="1823"/>
    <lineage>
        <taxon>Bacteria</taxon>
        <taxon>Bacillati</taxon>
        <taxon>Actinomycetota</taxon>
        <taxon>Actinomycetes</taxon>
        <taxon>Mycobacteriales</taxon>
        <taxon>Nocardiaceae</taxon>
        <taxon>Nocardia</taxon>
    </lineage>
</organism>
<dbReference type="CDD" id="cd04496">
    <property type="entry name" value="SSB_OBF"/>
    <property type="match status" value="1"/>
</dbReference>
<proteinExistence type="predicted"/>
<dbReference type="EMBL" id="CP041695">
    <property type="protein sequence ID" value="QDP78884.1"/>
    <property type="molecule type" value="Genomic_DNA"/>
</dbReference>
<dbReference type="SUPFAM" id="SSF50249">
    <property type="entry name" value="Nucleic acid-binding proteins"/>
    <property type="match status" value="1"/>
</dbReference>
<evidence type="ECO:0000256" key="1">
    <source>
        <dbReference type="ARBA" id="ARBA00023125"/>
    </source>
</evidence>
<dbReference type="Gene3D" id="2.40.50.140">
    <property type="entry name" value="Nucleic acid-binding proteins"/>
    <property type="match status" value="1"/>
</dbReference>
<dbReference type="Proteomes" id="UP000317039">
    <property type="component" value="Chromosome"/>
</dbReference>
<dbReference type="GeneID" id="80332566"/>